<evidence type="ECO:0000313" key="2">
    <source>
        <dbReference type="Proteomes" id="UP000069015"/>
    </source>
</evidence>
<name>A0A0U3GTF9_9GAMM</name>
<dbReference type="RefSeq" id="WP_058796762.1">
    <property type="nucleotide sequence ID" value="NZ_CP013611.1"/>
</dbReference>
<sequence length="588" mass="65830">MYKAIFGLLGLIILSGQQLQATPSRGTPGYHNDAYQIPVLPNQLRDPVGYYHNKELLFTLVEQENWPAVVKLASALTRDYQNDGVTWYLLSLGYRQQQRWQDAIAPLKRALQLGVRLQRLPKWHDNPNDMMMTLAELYGALKDKRNAMVWLERALQARWDDKPSLMGRSVLSRTPNPHFAAFAQDADYRRLVGAEPAAELDRDARWRHDLHYLAAEIRRLHVSAFHRMSEQAFAHKVAQIDKRIPTLRDQQVVFELMQLLGMLENGHNFIIPAWGKAGNYQQLPVQFYLFEEGLFIVAADPNYQHLVGMQVLTIGNTPALQALAKTGEVNPRDNNMQQAWLGPYYLSLAPVLQGLGIIEHTNEIAVTVRGHDQQAQQLALTPRTMQFNGFPELPRQHPQSGPYWSKLLSDHKALYVNFNAVHERQDVSLDAFNQQLRERLLAGQAEHFILDLRDNSGGNGFLLPSTIATAVLFEALKPNGKLMILTGRNTFSAGHDLLMGISKLTSAVVVGEPSGTRPNAIGEAGWFTLPYSGQIGVISSQFHQQSAAEDSRIWVAPDLPVALTAKDYFAGKDAVLEAALSGLSGTSR</sequence>
<organism evidence="1 2">
    <name type="scientific">Pseudoalteromonas rubra</name>
    <dbReference type="NCBI Taxonomy" id="43658"/>
    <lineage>
        <taxon>Bacteria</taxon>
        <taxon>Pseudomonadati</taxon>
        <taxon>Pseudomonadota</taxon>
        <taxon>Gammaproteobacteria</taxon>
        <taxon>Alteromonadales</taxon>
        <taxon>Pseudoalteromonadaceae</taxon>
        <taxon>Pseudoalteromonas</taxon>
    </lineage>
</organism>
<dbReference type="InterPro" id="IPR029045">
    <property type="entry name" value="ClpP/crotonase-like_dom_sf"/>
</dbReference>
<dbReference type="EMBL" id="CP013611">
    <property type="protein sequence ID" value="ALU43598.1"/>
    <property type="molecule type" value="Genomic_DNA"/>
</dbReference>
<evidence type="ECO:0000313" key="1">
    <source>
        <dbReference type="EMBL" id="ALU43598.1"/>
    </source>
</evidence>
<accession>A0A0U3GTF9</accession>
<dbReference type="Gene3D" id="1.25.40.10">
    <property type="entry name" value="Tetratricopeptide repeat domain"/>
    <property type="match status" value="1"/>
</dbReference>
<dbReference type="SUPFAM" id="SSF52096">
    <property type="entry name" value="ClpP/crotonase"/>
    <property type="match status" value="1"/>
</dbReference>
<reference evidence="1 2" key="1">
    <citation type="submission" date="2015-12" db="EMBL/GenBank/DDBJ databases">
        <title>Complete genome sequence of Pseudoalteromonas rubra SCSIO 6842, harboring a conjugative plasmid.</title>
        <authorList>
            <person name="Li B."/>
            <person name="Wang X."/>
        </authorList>
    </citation>
    <scope>NUCLEOTIDE SEQUENCE [LARGE SCALE GENOMIC DNA]</scope>
    <source>
        <strain evidence="1 2">SCSIO 6842</strain>
    </source>
</reference>
<dbReference type="InterPro" id="IPR011990">
    <property type="entry name" value="TPR-like_helical_dom_sf"/>
</dbReference>
<dbReference type="AlphaFoldDB" id="A0A0U3GTF9"/>
<dbReference type="Gene3D" id="3.90.226.10">
    <property type="entry name" value="2-enoyl-CoA Hydratase, Chain A, domain 1"/>
    <property type="match status" value="1"/>
</dbReference>
<gene>
    <name evidence="1" type="ORF">AT705_11935</name>
</gene>
<dbReference type="SUPFAM" id="SSF48452">
    <property type="entry name" value="TPR-like"/>
    <property type="match status" value="1"/>
</dbReference>
<dbReference type="KEGG" id="prr:AT705_11935"/>
<proteinExistence type="predicted"/>
<protein>
    <recommendedName>
        <fullName evidence="3">Tail specific protease domain-containing protein</fullName>
    </recommendedName>
</protein>
<dbReference type="Proteomes" id="UP000069015">
    <property type="component" value="Chromosome 1"/>
</dbReference>
<evidence type="ECO:0008006" key="3">
    <source>
        <dbReference type="Google" id="ProtNLM"/>
    </source>
</evidence>